<reference evidence="1 2" key="1">
    <citation type="submission" date="2023-10" db="EMBL/GenBank/DDBJ databases">
        <title>Genomes of two closely related lineages of the louse Polyplax serrata with different host specificities.</title>
        <authorList>
            <person name="Martinu J."/>
            <person name="Tarabai H."/>
            <person name="Stefka J."/>
            <person name="Hypsa V."/>
        </authorList>
    </citation>
    <scope>NUCLEOTIDE SEQUENCE [LARGE SCALE GENOMIC DNA]</scope>
    <source>
        <strain evidence="1">HR10_N</strain>
    </source>
</reference>
<sequence length="105" mass="12119">MEDSWKRRTKQNQEMRGYCCYNHWTEWTIQACICHLTAVFLEIASLPNGYKHADEGLVINEPLSRSPGINVAKSSCHECQRNNKTRKRKFPNFVKRLSQFGSGAA</sequence>
<comment type="caution">
    <text evidence="1">The sequence shown here is derived from an EMBL/GenBank/DDBJ whole genome shotgun (WGS) entry which is preliminary data.</text>
</comment>
<evidence type="ECO:0000313" key="2">
    <source>
        <dbReference type="Proteomes" id="UP001372834"/>
    </source>
</evidence>
<name>A0AAN8XPC1_POLSC</name>
<gene>
    <name evidence="1" type="ORF">RUM43_005111</name>
</gene>
<accession>A0AAN8XPC1</accession>
<protein>
    <submittedName>
        <fullName evidence="1">Uncharacterized protein</fullName>
    </submittedName>
</protein>
<dbReference type="Proteomes" id="UP001372834">
    <property type="component" value="Unassembled WGS sequence"/>
</dbReference>
<evidence type="ECO:0000313" key="1">
    <source>
        <dbReference type="EMBL" id="KAK6643601.1"/>
    </source>
</evidence>
<proteinExistence type="predicted"/>
<dbReference type="EMBL" id="JAWJWE010000002">
    <property type="protein sequence ID" value="KAK6643601.1"/>
    <property type="molecule type" value="Genomic_DNA"/>
</dbReference>
<dbReference type="AlphaFoldDB" id="A0AAN8XPC1"/>
<organism evidence="1 2">
    <name type="scientific">Polyplax serrata</name>
    <name type="common">Common mouse louse</name>
    <dbReference type="NCBI Taxonomy" id="468196"/>
    <lineage>
        <taxon>Eukaryota</taxon>
        <taxon>Metazoa</taxon>
        <taxon>Ecdysozoa</taxon>
        <taxon>Arthropoda</taxon>
        <taxon>Hexapoda</taxon>
        <taxon>Insecta</taxon>
        <taxon>Pterygota</taxon>
        <taxon>Neoptera</taxon>
        <taxon>Paraneoptera</taxon>
        <taxon>Psocodea</taxon>
        <taxon>Troctomorpha</taxon>
        <taxon>Phthiraptera</taxon>
        <taxon>Anoplura</taxon>
        <taxon>Polyplacidae</taxon>
        <taxon>Polyplax</taxon>
    </lineage>
</organism>